<keyword evidence="1" id="KW-0472">Membrane</keyword>
<feature type="transmembrane region" description="Helical" evidence="1">
    <location>
        <begin position="97"/>
        <end position="115"/>
    </location>
</feature>
<proteinExistence type="predicted"/>
<keyword evidence="1" id="KW-0812">Transmembrane</keyword>
<dbReference type="EMBL" id="MFDD01000002">
    <property type="protein sequence ID" value="OGE41310.1"/>
    <property type="molecule type" value="Genomic_DNA"/>
</dbReference>
<evidence type="ECO:0000256" key="1">
    <source>
        <dbReference type="SAM" id="Phobius"/>
    </source>
</evidence>
<name>A0A1F5KKH1_9BACT</name>
<feature type="transmembrane region" description="Helical" evidence="1">
    <location>
        <begin position="71"/>
        <end position="91"/>
    </location>
</feature>
<feature type="transmembrane region" description="Helical" evidence="1">
    <location>
        <begin position="21"/>
        <end position="42"/>
    </location>
</feature>
<dbReference type="Proteomes" id="UP000177328">
    <property type="component" value="Unassembled WGS sequence"/>
</dbReference>
<evidence type="ECO:0000313" key="3">
    <source>
        <dbReference type="Proteomes" id="UP000177328"/>
    </source>
</evidence>
<evidence type="ECO:0000313" key="2">
    <source>
        <dbReference type="EMBL" id="OGE41310.1"/>
    </source>
</evidence>
<reference evidence="2 3" key="1">
    <citation type="journal article" date="2016" name="Nat. Commun.">
        <title>Thousands of microbial genomes shed light on interconnected biogeochemical processes in an aquifer system.</title>
        <authorList>
            <person name="Anantharaman K."/>
            <person name="Brown C.T."/>
            <person name="Hug L.A."/>
            <person name="Sharon I."/>
            <person name="Castelle C.J."/>
            <person name="Probst A.J."/>
            <person name="Thomas B.C."/>
            <person name="Singh A."/>
            <person name="Wilkins M.J."/>
            <person name="Karaoz U."/>
            <person name="Brodie E.L."/>
            <person name="Williams K.H."/>
            <person name="Hubbard S.S."/>
            <person name="Banfield J.F."/>
        </authorList>
    </citation>
    <scope>NUCLEOTIDE SEQUENCE [LARGE SCALE GENOMIC DNA]</scope>
</reference>
<dbReference type="AlphaFoldDB" id="A0A1F5KKH1"/>
<gene>
    <name evidence="2" type="ORF">A3D25_02180</name>
</gene>
<organism evidence="2 3">
    <name type="scientific">Candidatus Daviesbacteria bacterium RIFCSPHIGHO2_02_FULL_43_12</name>
    <dbReference type="NCBI Taxonomy" id="1797776"/>
    <lineage>
        <taxon>Bacteria</taxon>
        <taxon>Candidatus Daviesiibacteriota</taxon>
    </lineage>
</organism>
<sequence>MKKIFRIPKAMYMFYETNLAFLLLMVLFNAMIIGIAAAVPYLNWFLDVLPLVLLAVDWLIYLIRFRPGDKVIFIIFLSVLFVMFIMKLVAYEHFQKILGIAVFGLVVTLTAKSLFSLKNEQEQ</sequence>
<comment type="caution">
    <text evidence="2">The sequence shown here is derived from an EMBL/GenBank/DDBJ whole genome shotgun (WGS) entry which is preliminary data.</text>
</comment>
<protein>
    <submittedName>
        <fullName evidence="2">Uncharacterized protein</fullName>
    </submittedName>
</protein>
<accession>A0A1F5KKH1</accession>
<feature type="transmembrane region" description="Helical" evidence="1">
    <location>
        <begin position="48"/>
        <end position="64"/>
    </location>
</feature>
<keyword evidence="1" id="KW-1133">Transmembrane helix</keyword>